<name>A0A2R7Y6H0_9CREN</name>
<dbReference type="AlphaFoldDB" id="A0A2R7Y6H0"/>
<keyword evidence="3" id="KW-1003">Cell membrane</keyword>
<organism evidence="8 9">
    <name type="scientific">Zestosphaera tikiterensis</name>
    <dbReference type="NCBI Taxonomy" id="1973259"/>
    <lineage>
        <taxon>Archaea</taxon>
        <taxon>Thermoproteota</taxon>
        <taxon>Thermoprotei</taxon>
        <taxon>Desulfurococcales</taxon>
        <taxon>Desulfurococcaceae</taxon>
        <taxon>Zestosphaera</taxon>
    </lineage>
</organism>
<evidence type="ECO:0000256" key="2">
    <source>
        <dbReference type="ARBA" id="ARBA00011061"/>
    </source>
</evidence>
<keyword evidence="5 7" id="KW-1133">Transmembrane helix</keyword>
<feature type="transmembrane region" description="Helical" evidence="7">
    <location>
        <begin position="154"/>
        <end position="172"/>
    </location>
</feature>
<evidence type="ECO:0000256" key="4">
    <source>
        <dbReference type="ARBA" id="ARBA00022692"/>
    </source>
</evidence>
<evidence type="ECO:0000256" key="7">
    <source>
        <dbReference type="SAM" id="Phobius"/>
    </source>
</evidence>
<comment type="caution">
    <text evidence="8">The sequence shown here is derived from an EMBL/GenBank/DDBJ whole genome shotgun (WGS) entry which is preliminary data.</text>
</comment>
<dbReference type="PANTHER" id="PTHR39087:SF2">
    <property type="entry name" value="UPF0104 MEMBRANE PROTEIN MJ1595"/>
    <property type="match status" value="1"/>
</dbReference>
<evidence type="ECO:0000256" key="1">
    <source>
        <dbReference type="ARBA" id="ARBA00004651"/>
    </source>
</evidence>
<accession>A0A2R7Y6H0</accession>
<gene>
    <name evidence="8" type="ORF">B7O98_07410</name>
</gene>
<keyword evidence="4 7" id="KW-0812">Transmembrane</keyword>
<dbReference type="Pfam" id="PF03706">
    <property type="entry name" value="LPG_synthase_TM"/>
    <property type="match status" value="1"/>
</dbReference>
<proteinExistence type="inferred from homology"/>
<dbReference type="InterPro" id="IPR022791">
    <property type="entry name" value="L-PG_synthase/AglD"/>
</dbReference>
<comment type="similarity">
    <text evidence="2">Belongs to the UPF0104 family.</text>
</comment>
<feature type="transmembrane region" description="Helical" evidence="7">
    <location>
        <begin position="119"/>
        <end position="142"/>
    </location>
</feature>
<evidence type="ECO:0000256" key="5">
    <source>
        <dbReference type="ARBA" id="ARBA00022989"/>
    </source>
</evidence>
<evidence type="ECO:0000313" key="9">
    <source>
        <dbReference type="Proteomes" id="UP000244093"/>
    </source>
</evidence>
<reference evidence="8 9" key="1">
    <citation type="journal article" date="2018" name="Syst. Appl. Microbiol.">
        <title>A new symbiotic nanoarchaeote (Candidatus Nanoclepta minutus) and its host (Zestosphaera tikiterensis gen. nov., sp. nov.) from a New Zealand hot spring.</title>
        <authorList>
            <person name="St John E."/>
            <person name="Liu Y."/>
            <person name="Podar M."/>
            <person name="Stott M.B."/>
            <person name="Meneghin J."/>
            <person name="Chen Z."/>
            <person name="Lagutin K."/>
            <person name="Mitchell K."/>
            <person name="Reysenbach A.L."/>
        </authorList>
    </citation>
    <scope>NUCLEOTIDE SEQUENCE [LARGE SCALE GENOMIC DNA]</scope>
    <source>
        <strain evidence="8">NZ3</strain>
    </source>
</reference>
<comment type="subcellular location">
    <subcellularLocation>
        <location evidence="1">Cell membrane</location>
        <topology evidence="1">Multi-pass membrane protein</topology>
    </subcellularLocation>
</comment>
<dbReference type="PANTHER" id="PTHR39087">
    <property type="entry name" value="UPF0104 MEMBRANE PROTEIN MJ1595"/>
    <property type="match status" value="1"/>
</dbReference>
<feature type="transmembrane region" description="Helical" evidence="7">
    <location>
        <begin position="47"/>
        <end position="68"/>
    </location>
</feature>
<dbReference type="EMBL" id="NBVN01000004">
    <property type="protein sequence ID" value="PUA32472.1"/>
    <property type="molecule type" value="Genomic_DNA"/>
</dbReference>
<dbReference type="Proteomes" id="UP000244093">
    <property type="component" value="Unassembled WGS sequence"/>
</dbReference>
<feature type="transmembrane region" description="Helical" evidence="7">
    <location>
        <begin position="7"/>
        <end position="27"/>
    </location>
</feature>
<feature type="transmembrane region" description="Helical" evidence="7">
    <location>
        <begin position="80"/>
        <end position="99"/>
    </location>
</feature>
<protein>
    <recommendedName>
        <fullName evidence="10">Flippase-like domain-containing protein</fullName>
    </recommendedName>
</protein>
<evidence type="ECO:0000256" key="6">
    <source>
        <dbReference type="ARBA" id="ARBA00023136"/>
    </source>
</evidence>
<keyword evidence="6 7" id="KW-0472">Membrane</keyword>
<dbReference type="GO" id="GO:0005886">
    <property type="term" value="C:plasma membrane"/>
    <property type="evidence" value="ECO:0007669"/>
    <property type="project" value="UniProtKB-SubCell"/>
</dbReference>
<feature type="transmembrane region" description="Helical" evidence="7">
    <location>
        <begin position="296"/>
        <end position="319"/>
    </location>
</feature>
<evidence type="ECO:0000256" key="3">
    <source>
        <dbReference type="ARBA" id="ARBA00022475"/>
    </source>
</evidence>
<evidence type="ECO:0008006" key="10">
    <source>
        <dbReference type="Google" id="ProtNLM"/>
    </source>
</evidence>
<evidence type="ECO:0000313" key="8">
    <source>
        <dbReference type="EMBL" id="PUA32472.1"/>
    </source>
</evidence>
<sequence>MVNFKNMTGIVMLTSVISYGIIFLILFMDNFNSVIETIAKSNVSYVALAYLTRVASLTLHALTFWVLLKMFESRVSVLDTLKVTYVSIFLELLVPIGGITEVGKYYLLTKYRSVSPNQAIASITLHRVILSMTLFAFLMIAVRNLRFSTAYVMLMYIPALALILINLTLLLIPSSKRLEDLVNKVLTKLKMEKVTLTESYVKTLTHIGIKPQYVVLAALVALAERYVNALHGIMLAYLIGININLWQAIIGFDSIYTIIWLYPIVTPGNVGIYELTQTGVLTLVGLSRSYSALLSVFTRVFLVIAEYPLFFLSALLIGVDMKSLVKDVREMEAR</sequence>